<reference evidence="8 9" key="1">
    <citation type="journal article" date="2022" name="Nat. Ecol. Evol.">
        <title>A masculinizing supergene underlies an exaggerated male reproductive morph in a spider.</title>
        <authorList>
            <person name="Hendrickx F."/>
            <person name="De Corte Z."/>
            <person name="Sonet G."/>
            <person name="Van Belleghem S.M."/>
            <person name="Kostlbacher S."/>
            <person name="Vangestel C."/>
        </authorList>
    </citation>
    <scope>NUCLEOTIDE SEQUENCE [LARGE SCALE GENOMIC DNA]</scope>
    <source>
        <strain evidence="8">W744_W776</strain>
    </source>
</reference>
<organism evidence="8 9">
    <name type="scientific">Oedothorax gibbosus</name>
    <dbReference type="NCBI Taxonomy" id="931172"/>
    <lineage>
        <taxon>Eukaryota</taxon>
        <taxon>Metazoa</taxon>
        <taxon>Ecdysozoa</taxon>
        <taxon>Arthropoda</taxon>
        <taxon>Chelicerata</taxon>
        <taxon>Arachnida</taxon>
        <taxon>Araneae</taxon>
        <taxon>Araneomorphae</taxon>
        <taxon>Entelegynae</taxon>
        <taxon>Araneoidea</taxon>
        <taxon>Linyphiidae</taxon>
        <taxon>Erigoninae</taxon>
        <taxon>Oedothorax</taxon>
    </lineage>
</organism>
<dbReference type="EMBL" id="JAFNEN010000619">
    <property type="protein sequence ID" value="KAG8179563.1"/>
    <property type="molecule type" value="Genomic_DNA"/>
</dbReference>
<comment type="cofactor">
    <cofactor evidence="6">
        <name>Zn(2+)</name>
        <dbReference type="ChEBI" id="CHEBI:29105"/>
    </cofactor>
    <text evidence="6">Binds one Zn(2+) ion per subunit.</text>
</comment>
<keyword evidence="6" id="KW-0106">Calcium</keyword>
<dbReference type="InterPro" id="IPR000720">
    <property type="entry name" value="PHM/PAL"/>
</dbReference>
<dbReference type="PRINTS" id="PR00790">
    <property type="entry name" value="PAMONOXGNASE"/>
</dbReference>
<feature type="binding site" evidence="6">
    <location>
        <position position="58"/>
    </location>
    <ligand>
        <name>Ca(2+)</name>
        <dbReference type="ChEBI" id="CHEBI:29108"/>
        <note>structural</note>
    </ligand>
</feature>
<sequence length="226" mass="25320">MAVSTAMMFWFLALFCLCPANSAVVPEKQINLLDVKAPTVKEDVSWPGFPHLKQVSAVSVDGDGNLHIFHRGDRIWDKNTFDENNRLVDTSLGPIPNDTILVIDITNGKTLYSWGSNRFYMPHGLTVDRHGNSWITDVGLHQVYSLRCKQLFAVNGPDLYKNSQSVSADHGLVMDIESGLPMTLWGPEKGFHMPHDLSVSPDGKFVYVSEIDITAPKRVYKFSIRD</sequence>
<dbReference type="GO" id="GO:0003824">
    <property type="term" value="F:catalytic activity"/>
    <property type="evidence" value="ECO:0007669"/>
    <property type="project" value="InterPro"/>
</dbReference>
<evidence type="ECO:0000256" key="5">
    <source>
        <dbReference type="PIRSR" id="PIRSR600720-1"/>
    </source>
</evidence>
<evidence type="ECO:0000313" key="8">
    <source>
        <dbReference type="EMBL" id="KAG8179563.1"/>
    </source>
</evidence>
<feature type="binding site" evidence="6">
    <location>
        <position position="125"/>
    </location>
    <ligand>
        <name>Ca(2+)</name>
        <dbReference type="ChEBI" id="CHEBI:29108"/>
        <note>structural</note>
    </ligand>
</feature>
<evidence type="ECO:0000256" key="6">
    <source>
        <dbReference type="PIRSR" id="PIRSR600720-2"/>
    </source>
</evidence>
<evidence type="ECO:0008006" key="10">
    <source>
        <dbReference type="Google" id="ProtNLM"/>
    </source>
</evidence>
<evidence type="ECO:0000256" key="1">
    <source>
        <dbReference type="ARBA" id="ARBA00022723"/>
    </source>
</evidence>
<dbReference type="GO" id="GO:0046872">
    <property type="term" value="F:metal ion binding"/>
    <property type="evidence" value="ECO:0007669"/>
    <property type="project" value="UniProtKB-KW"/>
</dbReference>
<dbReference type="PANTHER" id="PTHR10680:SF36">
    <property type="entry name" value="PEPTIDYL-ALPHA-HYDROXYGLYCINE ALPHA-AMIDATING LYASE 1"/>
    <property type="match status" value="1"/>
</dbReference>
<evidence type="ECO:0000256" key="3">
    <source>
        <dbReference type="ARBA" id="ARBA00023157"/>
    </source>
</evidence>
<dbReference type="SUPFAM" id="SSF101898">
    <property type="entry name" value="NHL repeat"/>
    <property type="match status" value="1"/>
</dbReference>
<dbReference type="GO" id="GO:0016020">
    <property type="term" value="C:membrane"/>
    <property type="evidence" value="ECO:0007669"/>
    <property type="project" value="InterPro"/>
</dbReference>
<feature type="binding site" evidence="6">
    <location>
        <position position="123"/>
    </location>
    <ligand>
        <name>Zn(2+)</name>
        <dbReference type="ChEBI" id="CHEBI:29105"/>
        <note>catalytic</note>
    </ligand>
</feature>
<dbReference type="InterPro" id="IPR011042">
    <property type="entry name" value="6-blade_b-propeller_TolB-like"/>
</dbReference>
<protein>
    <recommendedName>
        <fullName evidence="10">Peptidylamidoglycolate lyase</fullName>
    </recommendedName>
</protein>
<evidence type="ECO:0000313" key="9">
    <source>
        <dbReference type="Proteomes" id="UP000827092"/>
    </source>
</evidence>
<feature type="chain" id="PRO_5043361248" description="Peptidylamidoglycolate lyase" evidence="7">
    <location>
        <begin position="24"/>
        <end position="226"/>
    </location>
</feature>
<keyword evidence="9" id="KW-1185">Reference proteome</keyword>
<keyword evidence="1 6" id="KW-0479">Metal-binding</keyword>
<accession>A0AAV6U6S1</accession>
<dbReference type="AlphaFoldDB" id="A0AAV6U6S1"/>
<dbReference type="Gene3D" id="2.120.10.30">
    <property type="entry name" value="TolB, C-terminal domain"/>
    <property type="match status" value="2"/>
</dbReference>
<keyword evidence="3" id="KW-1015">Disulfide bond</keyword>
<evidence type="ECO:0000256" key="4">
    <source>
        <dbReference type="ARBA" id="ARBA00023180"/>
    </source>
</evidence>
<evidence type="ECO:0000256" key="7">
    <source>
        <dbReference type="SAM" id="SignalP"/>
    </source>
</evidence>
<proteinExistence type="predicted"/>
<feature type="signal peptide" evidence="7">
    <location>
        <begin position="1"/>
        <end position="23"/>
    </location>
</feature>
<dbReference type="GO" id="GO:0006518">
    <property type="term" value="P:peptide metabolic process"/>
    <property type="evidence" value="ECO:0007669"/>
    <property type="project" value="InterPro"/>
</dbReference>
<keyword evidence="2 7" id="KW-0732">Signal</keyword>
<keyword evidence="4" id="KW-0325">Glycoprotein</keyword>
<evidence type="ECO:0000256" key="2">
    <source>
        <dbReference type="ARBA" id="ARBA00022729"/>
    </source>
</evidence>
<comment type="caution">
    <text evidence="8">The sequence shown here is derived from an EMBL/GenBank/DDBJ whole genome shotgun (WGS) entry which is preliminary data.</text>
</comment>
<keyword evidence="6" id="KW-0862">Zinc</keyword>
<name>A0AAV6U6S1_9ARAC</name>
<dbReference type="GO" id="GO:0005576">
    <property type="term" value="C:extracellular region"/>
    <property type="evidence" value="ECO:0007669"/>
    <property type="project" value="TreeGrafter"/>
</dbReference>
<feature type="binding site" evidence="5">
    <location>
        <position position="71"/>
    </location>
    <ligand>
        <name>a protein</name>
        <dbReference type="ChEBI" id="CHEBI:16541"/>
    </ligand>
    <ligandPart>
        <name>C-terminal Xaa-(2S)-2-hydroxyglycine residue</name>
        <dbReference type="ChEBI" id="CHEBI:142768"/>
    </ligandPart>
</feature>
<gene>
    <name evidence="8" type="ORF">JTE90_016133</name>
</gene>
<dbReference type="Proteomes" id="UP000827092">
    <property type="component" value="Unassembled WGS sequence"/>
</dbReference>
<dbReference type="PANTHER" id="PTHR10680">
    <property type="entry name" value="PEPTIDYL-GLYCINE ALPHA-AMIDATING MONOOXYGENASE"/>
    <property type="match status" value="1"/>
</dbReference>